<feature type="region of interest" description="Disordered" evidence="3">
    <location>
        <begin position="225"/>
        <end position="255"/>
    </location>
</feature>
<evidence type="ECO:0000313" key="6">
    <source>
        <dbReference type="Proteomes" id="UP000250790"/>
    </source>
</evidence>
<reference evidence="5 6" key="1">
    <citation type="submission" date="2017-04" db="EMBL/GenBank/DDBJ databases">
        <title>Unexpected and diverse lifestyles within the genus Limnohabitans.</title>
        <authorList>
            <person name="Kasalicky V."/>
            <person name="Mehrshad M."/>
            <person name="Andrei S.-A."/>
            <person name="Salcher M."/>
            <person name="Kratochvilova H."/>
            <person name="Simek K."/>
            <person name="Ghai R."/>
        </authorList>
    </citation>
    <scope>NUCLEOTIDE SEQUENCE [LARGE SCALE GENOMIC DNA]</scope>
    <source>
        <strain evidence="5 6">II-B4</strain>
    </source>
</reference>
<dbReference type="OrthoDB" id="1634048at2"/>
<dbReference type="Gene3D" id="3.30.930.30">
    <property type="match status" value="1"/>
</dbReference>
<dbReference type="AlphaFoldDB" id="A0A315EC27"/>
<evidence type="ECO:0000256" key="2">
    <source>
        <dbReference type="ARBA" id="ARBA00022971"/>
    </source>
</evidence>
<comment type="similarity">
    <text evidence="1">Belongs to the MobA/MobL family.</text>
</comment>
<keyword evidence="6" id="KW-1185">Reference proteome</keyword>
<evidence type="ECO:0000256" key="3">
    <source>
        <dbReference type="SAM" id="MobiDB-lite"/>
    </source>
</evidence>
<dbReference type="EMBL" id="NESN01000001">
    <property type="protein sequence ID" value="PUE55530.1"/>
    <property type="molecule type" value="Genomic_DNA"/>
</dbReference>
<protein>
    <recommendedName>
        <fullName evidence="4">MobA/MobL protein domain-containing protein</fullName>
    </recommendedName>
</protein>
<name>A0A315EC27_9BURK</name>
<sequence>MATFYLRTRTGLACEGRALKHMSYVSGIGAYSDKSEVKHIVDKHIPSFAADALDFFDLSDKLERQNGRSYRSLVIAIPREAPNALAWAQSLVDDLLKDRHAYRLVIHDKGDGNPHAHVVFSERGLKEGKTPKDFFSRQNAKDRSISTKPWLKQAKAVYLMHVRTVAPDYVPPNSGEIKIGPKLKGAKPSYTDQREAMSERVDTVRKGERIAVKLDEKIDALKAEIEQERRGHKVATPSPSSRSTAQPQQRGKTLPCVRSVSVSSNVPQTQEQLQRQTLRHLEMAVQYGEEASRIAMEADQMLHDANMRLKAAMKAPFTPSSQVLRRNVKTSSTNTPRVPKRHMV</sequence>
<dbReference type="Pfam" id="PF03389">
    <property type="entry name" value="MobA_MobL"/>
    <property type="match status" value="1"/>
</dbReference>
<accession>A0A315EC27</accession>
<gene>
    <name evidence="5" type="ORF">B9Z37_02935</name>
</gene>
<proteinExistence type="inferred from homology"/>
<feature type="domain" description="MobA/MobL protein" evidence="4">
    <location>
        <begin position="31"/>
        <end position="142"/>
    </location>
</feature>
<comment type="caution">
    <text evidence="5">The sequence shown here is derived from an EMBL/GenBank/DDBJ whole genome shotgun (WGS) entry which is preliminary data.</text>
</comment>
<dbReference type="Proteomes" id="UP000250790">
    <property type="component" value="Unassembled WGS sequence"/>
</dbReference>
<organism evidence="5 6">
    <name type="scientific">Limnohabitans parvus II-B4</name>
    <dbReference type="NCBI Taxonomy" id="1293052"/>
    <lineage>
        <taxon>Bacteria</taxon>
        <taxon>Pseudomonadati</taxon>
        <taxon>Pseudomonadota</taxon>
        <taxon>Betaproteobacteria</taxon>
        <taxon>Burkholderiales</taxon>
        <taxon>Comamonadaceae</taxon>
        <taxon>Limnohabitans</taxon>
    </lineage>
</organism>
<evidence type="ECO:0000313" key="5">
    <source>
        <dbReference type="EMBL" id="PUE55530.1"/>
    </source>
</evidence>
<evidence type="ECO:0000259" key="4">
    <source>
        <dbReference type="Pfam" id="PF03389"/>
    </source>
</evidence>
<evidence type="ECO:0000256" key="1">
    <source>
        <dbReference type="ARBA" id="ARBA00010873"/>
    </source>
</evidence>
<dbReference type="InterPro" id="IPR005053">
    <property type="entry name" value="MobA_MobL"/>
</dbReference>
<feature type="compositionally biased region" description="Polar residues" evidence="3">
    <location>
        <begin position="237"/>
        <end position="251"/>
    </location>
</feature>
<keyword evidence="2" id="KW-0184">Conjugation</keyword>